<evidence type="ECO:0000256" key="8">
    <source>
        <dbReference type="SAM" id="MobiDB-lite"/>
    </source>
</evidence>
<dbReference type="PANTHER" id="PTHR13367">
    <property type="entry name" value="UBIQUITIN THIOESTERASE"/>
    <property type="match status" value="1"/>
</dbReference>
<name>A0A3D8SNV0_9HELO</name>
<dbReference type="GO" id="GO:0006508">
    <property type="term" value="P:proteolysis"/>
    <property type="evidence" value="ECO:0007669"/>
    <property type="project" value="UniProtKB-KW"/>
</dbReference>
<reference evidence="12 13" key="1">
    <citation type="journal article" date="2018" name="IMA Fungus">
        <title>IMA Genome-F 9: Draft genome sequence of Annulohypoxylon stygium, Aspergillus mulundensis, Berkeleyomyces basicola (syn. Thielaviopsis basicola), Ceratocystis smalleyi, two Cercospora beticola strains, Coleophoma cylindrospora, Fusarium fracticaudum, Phialophora cf. hyalina, and Morchella septimelata.</title>
        <authorList>
            <person name="Wingfield B.D."/>
            <person name="Bills G.F."/>
            <person name="Dong Y."/>
            <person name="Huang W."/>
            <person name="Nel W.J."/>
            <person name="Swalarsk-Parry B.S."/>
            <person name="Vaghefi N."/>
            <person name="Wilken P.M."/>
            <person name="An Z."/>
            <person name="de Beer Z.W."/>
            <person name="De Vos L."/>
            <person name="Chen L."/>
            <person name="Duong T.A."/>
            <person name="Gao Y."/>
            <person name="Hammerbacher A."/>
            <person name="Kikkert J.R."/>
            <person name="Li Y."/>
            <person name="Li H."/>
            <person name="Li K."/>
            <person name="Li Q."/>
            <person name="Liu X."/>
            <person name="Ma X."/>
            <person name="Naidoo K."/>
            <person name="Pethybridge S.J."/>
            <person name="Sun J."/>
            <person name="Steenkamp E.T."/>
            <person name="van der Nest M.A."/>
            <person name="van Wyk S."/>
            <person name="Wingfield M.J."/>
            <person name="Xiong C."/>
            <person name="Yue Q."/>
            <person name="Zhang X."/>
        </authorList>
    </citation>
    <scope>NUCLEOTIDE SEQUENCE [LARGE SCALE GENOMIC DNA]</scope>
    <source>
        <strain evidence="12 13">BP5796</strain>
    </source>
</reference>
<dbReference type="InterPro" id="IPR022105">
    <property type="entry name" value="DUF3645"/>
</dbReference>
<dbReference type="InterPro" id="IPR051346">
    <property type="entry name" value="OTU_Deubiquitinase"/>
</dbReference>
<dbReference type="GO" id="GO:0004843">
    <property type="term" value="F:cysteine-type deubiquitinase activity"/>
    <property type="evidence" value="ECO:0007669"/>
    <property type="project" value="UniProtKB-EC"/>
</dbReference>
<dbReference type="Proteomes" id="UP000256328">
    <property type="component" value="Unassembled WGS sequence"/>
</dbReference>
<evidence type="ECO:0000256" key="3">
    <source>
        <dbReference type="ARBA" id="ARBA00022670"/>
    </source>
</evidence>
<evidence type="ECO:0000259" key="10">
    <source>
        <dbReference type="Pfam" id="PF12359"/>
    </source>
</evidence>
<feature type="domain" description="DUF3638" evidence="9">
    <location>
        <begin position="2017"/>
        <end position="2238"/>
    </location>
</feature>
<proteinExistence type="predicted"/>
<accession>A0A3D8SNV0</accession>
<organism evidence="12 13">
    <name type="scientific">Coleophoma crateriformis</name>
    <dbReference type="NCBI Taxonomy" id="565419"/>
    <lineage>
        <taxon>Eukaryota</taxon>
        <taxon>Fungi</taxon>
        <taxon>Dikarya</taxon>
        <taxon>Ascomycota</taxon>
        <taxon>Pezizomycotina</taxon>
        <taxon>Leotiomycetes</taxon>
        <taxon>Helotiales</taxon>
        <taxon>Dermateaceae</taxon>
        <taxon>Coleophoma</taxon>
    </lineage>
</organism>
<feature type="region of interest" description="Disordered" evidence="8">
    <location>
        <begin position="2830"/>
        <end position="2849"/>
    </location>
</feature>
<keyword evidence="6" id="KW-0788">Thiol protease</keyword>
<feature type="coiled-coil region" evidence="7">
    <location>
        <begin position="588"/>
        <end position="615"/>
    </location>
</feature>
<dbReference type="PANTHER" id="PTHR13367:SF34">
    <property type="match status" value="1"/>
</dbReference>
<feature type="domain" description="DUF3645" evidence="10">
    <location>
        <begin position="2363"/>
        <end position="2396"/>
    </location>
</feature>
<sequence length="3103" mass="353520">MTRSRNDTTVRRPPVLYSDIETSLYMVHHVFLPPKLPQKDDFASWLDSALADMVLDSLQEFSNLQNQHCATGSVASMVENFQAVHNESGHITQARLEETLAVLSRDESKVVALHVSAQNAGVILHRDPDVVIFEVFELSPDNKSVVSTKGRLQRSFPAFAVSVPLEEFSDQGFQTTLSQAISKMSTERIDEMQPKVKKAGEKQSETRDTTIPHLVTEHLVSFLRAVGEPVSTAAIRKNTREEVMWKDAKSPWRRSPMWLLLRVAMQLTFSRLSAGPLKSPYKPFMIFLMSRIIKLALTYSGIESDVIYAMNAKLSQRLLKVEDYREESWFSSVQNTMTRAQCHINSRWQSVMTESCPRLDLSALREINPPENVVHELPHLDELLHQLQGFSTSKMHSTFKAQGNFPSFDPAHLPRFTHLALNSLDQSFGLAALEAWVELHLEGWLNRHINMENTCVSLKDLIKAYHHEAGAKYAGNPEALSLMVLTIMDLWVACDKAACCLYKSLKQYDHEIAPSLLWSLLLPLKSQLNRVSSVESYLHSRATQINKTFASPFRKFGHWSSFAVRYFEQSPQHQQLLTNIEEKAHRQKADKVQELAKLNQTHRELMNRHESASCEYVQVTEYDIDGSPYEKTQHSSYCQKCAFLQQATSMRISLHEWPVSKESNKAKATVFELTVPPDFGAWRDVTHYMLQTVLGYKYESKIAMGSDYILQNDPGIKYFYQANIERVGIRSHTKPSTLTHRNPVSIPTTQASVCLANGLSYDYFDFNTGSLISPFVTTSELHAQCTFVLPTRSEALQKFIQRTPNEPNGPEPNEVIASLSECPDGMSVDEFRSFALLPLGYEIQWQNILSQLAIPSLDFAKVDTTFLFLQISQQIGPDNNSPSRASHEILSDECFSAALLEQLREAKRRVGENWESFQALAAFICLAARLLASTPFPNIHSDCLEYLASCRSLLFGWVTKLRGKVQSCTDDAQRAEFAARAVDLALICISSFGIDREHLHSVLCFTAEASVFLQCSITIQEHLLSIDLSRLSSANIFLARWRQLMYKAYPELVHLIVGLLDSCLNLAIKEFWADHTPCSKWQQLPEQNQYWLQSSSCSDDGSDSFSVHFNLLTAELLVNGAPLAKLPVQYENHAIYPILFGRSHIQVMPSSRPGFHFSSRCKYAGHLIHFGFLKNDMLLYAVNDDCTYSLVPPRVLSGYLPQAFVQDYVHWFDHQLQAVYFVPIKDPWSRNPHYWRLSNNGHGWILTKGDETLVNMQSRTAGVFANILSFLEDSLFLHIFYHPGSRDVYLELPRLRLGFFFKTGNDTIWSRQYQDMSIDRSQNVGTLFGLTSKLVLKSSDGSRRVLIPEGRVSYHRHSGHVSVSVKRGESRVHSYCVDEQLGRLVGSGSMQSMLLLCYLHSLTSYCLPDPLIRVTGTEQALAIITSAAVRSFDLLGRDNLDTLELIAQLAPKRLFYPPHLQDMQTVHWDPGLSFLSQHGQLYCEVRDIFSQAARSKPLHPHFVDPPSLDWTRFHLLERDLIRSSTFRVSGFGAENYTNKYDVCYWPRDHDQRSDRAQRAFVVARSVFNKEPILHNQSLIHLRGYLWKELSVQEPIPGPQTVLAQTETLYGGHLLGKTAQYLASQWCPAHLSLSRSDCESRYRLMMWLSTIAFAQKADMLLIETFTAFYCIRNIGRIVPPDHRVFNVKEGDRVRNLAASIKYRPVEVCPEARLPPLARESAADTRTRRRRVHQREQKVAKTSFTRMLEGQWPCEHPIRPSGNEVDVYIKVEAAMAIITAMWKVWWQNLQFHSYLNDIESELKVQSYRVLDTKLNDFQHCDIPGRNRKRHIRNQDVFDLPPPQIPDCFVDNLAWLVQSSREQEHPSARVECLLVALESRVSASHEQQYLSDLRDSIAHLNRDSQTHVLACSDLENIDGLLQYHRDVCRQQVQDLFGGLVQRSNQGFELAASVLHAPRTSQRFYLQQLSHSRWHSLSDDWRRYLVRYAKALRALQRAERLTRTNINSIDWISELINVGDQNWDPMTFPEWLLLEVESGLLMREVQASIAKHMLSPEAGRNSVMQLNMGEGKSTFIVPAVAATLANGQSFVRVFVARPQSKQMFQMLVSKLGGLLGRRIYHMPISRSLRLGVSEAESLWAMYAECMKNGGILLVQPEHVLSFKLMAIESILNDDDLLGQSLLKSLHFFDTESRDVIDESDENFSVKFELIYTMGLQQPVELSPDRWILIQHILGLVARFAPEIVVMKGTQSIEVDDRSGRFPRIRILQPEAGSHLRMLIAGHICKSGLVGFPITHQCAEMRQAIFRYITQPNLNPEEIAKIEDKDSAVWNSSSKGPLLLVRGLLAGGVLDLVLGSKRWRVNYGIDPLRLPPTKLAVPFRAKDCPSPRSEFSHPDVVIMLTSLSYYYGGLSEEDLFHNFQHLLRADQADVEYLIWTDSAPNLPERFRHLSSINLKDRFQCVEEIFPALRFSKGAIDYFLSHYVFQKYMKEFPFKISASGWDLGQAKSKPTTGFSGTIDSRHLLPLDVYHLDLEQQKHTSALVLKYILQPENSVQVLPLRNALSQEERQISNADILLQTVNAMHPAVRVILDVGAQILELNNQQVVEKWLGMWEDTQETEAAVFFNENDDISVIDRKGQVELLQVSPYAGRLDVCLVFLDEAHTRGTDLRLPTNYRAAVTLGPCLTKDRLVQACMRMRKLGKGQSLVFCIPDEIRNKILQLKEIVDRSLIEVSDVLSWCISETFVDHRRSMPLWAMQGHRFISQRKVWEAAHRNDCIVLSNEMAKQFLEEESHSLNHRYRPGTTEEKQFNKAVQDKNVARILQRCREFNISNTKSAALEEEQERELSPEIEEEQEVEKPARAQALKHSLHKDLISIVATGKIVEHSQALLPAFKTLLDTTAAECFDTSQFPGDLLVTADFSRTVRAIGGRYVSDSYLRPVQWILTCTNNSGGMILIIISPFEAQKLLPGVRKFKKVSLHIYLPRPNLQFRPLDSLDLFTEGGSFRLSTLPQQVSIQLNLFAGQLYLSTFEEYTAICDFLGLAWQPQEHGIEVSSDGFIIRSNPSSFATSPVKFLYVFMTKIRRNCDSIEKTHIGRILNGTLLEETDFVA</sequence>
<comment type="catalytic activity">
    <reaction evidence="1">
        <text>Thiol-dependent hydrolysis of ester, thioester, amide, peptide and isopeptide bonds formed by the C-terminal Gly of ubiquitin (a 76-residue protein attached to proteins as an intracellular targeting signal).</text>
        <dbReference type="EC" id="3.4.19.12"/>
    </reaction>
</comment>
<evidence type="ECO:0000256" key="7">
    <source>
        <dbReference type="SAM" id="Coils"/>
    </source>
</evidence>
<dbReference type="OrthoDB" id="3182339at2759"/>
<evidence type="ECO:0000256" key="4">
    <source>
        <dbReference type="ARBA" id="ARBA00022786"/>
    </source>
</evidence>
<dbReference type="InterPro" id="IPR046541">
    <property type="entry name" value="DUF6606"/>
</dbReference>
<evidence type="ECO:0000256" key="1">
    <source>
        <dbReference type="ARBA" id="ARBA00000707"/>
    </source>
</evidence>
<evidence type="ECO:0000256" key="6">
    <source>
        <dbReference type="ARBA" id="ARBA00022807"/>
    </source>
</evidence>
<evidence type="ECO:0000259" key="9">
    <source>
        <dbReference type="Pfam" id="PF12340"/>
    </source>
</evidence>
<dbReference type="EMBL" id="PDLN01000004">
    <property type="protein sequence ID" value="RDW87962.1"/>
    <property type="molecule type" value="Genomic_DNA"/>
</dbReference>
<evidence type="ECO:0000313" key="12">
    <source>
        <dbReference type="EMBL" id="RDW87962.1"/>
    </source>
</evidence>
<dbReference type="Pfam" id="PF12340">
    <property type="entry name" value="DUF3638"/>
    <property type="match status" value="1"/>
</dbReference>
<keyword evidence="4" id="KW-0833">Ubl conjugation pathway</keyword>
<dbReference type="InterPro" id="IPR022099">
    <property type="entry name" value="DUF3638"/>
</dbReference>
<protein>
    <recommendedName>
        <fullName evidence="2">ubiquitinyl hydrolase 1</fullName>
        <ecNumber evidence="2">3.4.19.12</ecNumber>
    </recommendedName>
</protein>
<feature type="domain" description="DUF6606" evidence="11">
    <location>
        <begin position="26"/>
        <end position="293"/>
    </location>
</feature>
<evidence type="ECO:0000313" key="13">
    <source>
        <dbReference type="Proteomes" id="UP000256328"/>
    </source>
</evidence>
<dbReference type="Pfam" id="PF20255">
    <property type="entry name" value="DUF6606"/>
    <property type="match status" value="1"/>
</dbReference>
<gene>
    <name evidence="12" type="ORF">BP5796_03656</name>
</gene>
<evidence type="ECO:0000259" key="11">
    <source>
        <dbReference type="Pfam" id="PF20255"/>
    </source>
</evidence>
<feature type="compositionally biased region" description="Acidic residues" evidence="8">
    <location>
        <begin position="2832"/>
        <end position="2849"/>
    </location>
</feature>
<keyword evidence="13" id="KW-1185">Reference proteome</keyword>
<dbReference type="EC" id="3.4.19.12" evidence="2"/>
<keyword evidence="5" id="KW-0378">Hydrolase</keyword>
<keyword evidence="7" id="KW-0175">Coiled coil</keyword>
<keyword evidence="3" id="KW-0645">Protease</keyword>
<evidence type="ECO:0000256" key="2">
    <source>
        <dbReference type="ARBA" id="ARBA00012759"/>
    </source>
</evidence>
<dbReference type="Pfam" id="PF12359">
    <property type="entry name" value="DUF3645"/>
    <property type="match status" value="1"/>
</dbReference>
<evidence type="ECO:0000256" key="5">
    <source>
        <dbReference type="ARBA" id="ARBA00022801"/>
    </source>
</evidence>
<comment type="caution">
    <text evidence="12">The sequence shown here is derived from an EMBL/GenBank/DDBJ whole genome shotgun (WGS) entry which is preliminary data.</text>
</comment>